<evidence type="ECO:0000256" key="1">
    <source>
        <dbReference type="SAM" id="MobiDB-lite"/>
    </source>
</evidence>
<proteinExistence type="predicted"/>
<dbReference type="EMBL" id="JARXVE010000001">
    <property type="protein sequence ID" value="MDH6194396.1"/>
    <property type="molecule type" value="Genomic_DNA"/>
</dbReference>
<evidence type="ECO:0000313" key="2">
    <source>
        <dbReference type="EMBL" id="MDH6194396.1"/>
    </source>
</evidence>
<protein>
    <recommendedName>
        <fullName evidence="4">NACHT domain-containing protein</fullName>
    </recommendedName>
</protein>
<evidence type="ECO:0008006" key="4">
    <source>
        <dbReference type="Google" id="ProtNLM"/>
    </source>
</evidence>
<accession>A0ABT6KUJ3</accession>
<organism evidence="2 3">
    <name type="scientific">Mycolicibacterium frederiksbergense</name>
    <dbReference type="NCBI Taxonomy" id="117567"/>
    <lineage>
        <taxon>Bacteria</taxon>
        <taxon>Bacillati</taxon>
        <taxon>Actinomycetota</taxon>
        <taxon>Actinomycetes</taxon>
        <taxon>Mycobacteriales</taxon>
        <taxon>Mycobacteriaceae</taxon>
        <taxon>Mycolicibacterium</taxon>
    </lineage>
</organism>
<keyword evidence="3" id="KW-1185">Reference proteome</keyword>
<sequence length="1289" mass="144781">MRTSIGATAGPSDLMVRLRNIAKRTLSSAGPRYAPAVNPGAPNLAIEPLQRAASALSVGSSFRERAEELRGLVVAAYDRDSDDADQLFGRRIVNLQRICGDLSQLASTALAGDVRKNTLLLRRHLSTVRELLNDTQADAHREHRALEEASTGSESDEEKRLRLNQLELIRLRVGALQRLDEPLSDIGEFVEGAEGQLLTRSSSVLLLGEWGTGKTHFLCDFALQALRDETPVVVVLASELRTDVHPLDAIAEATKLAESGADLVSALDAEAARRSRRALLLIDAINESDRGAWRKWLPRLVSDVARVPNLGLVVTCRTPFDVSAVVDSARARMVELHHPGFEDQEFDAQLEFFQYYDLPPLHVPLLSSEFSRPLFLRLMCEGVKDLSKRSQKDKLRDLASGQKSMTYVLENFVKHVGAEVEAEHGLSTKACWYIMKGEPRQGRLGLAGVLATNRREWLTADEVAGEIQAFAPFKGRSAQAIMKSMLAAGLLIETSRYGDGGYIDVYALPYQRFSDHLVARHLLDEHLDASTEAKLRRCFYANRRLGAVFVSDRWGRDFSEPGVASALMIEFPERIKRLNEKEGSRTELLSYLPKERRLLHPFVDAFLEGLYWRPASSLTPETERLVALLADRPESEIRTRSYEVVTGLAARGDNRVGFDWLHGRLRAMTMPERDLHWSEFLRKLNEDSNIHRLLAWVEREDLAHVDPSTATRASQVLALILTTTDRRLRDRATRALVLVGECHPAVLFDLTIKFIGFNDPYVPERMLAAAYGACLRCWALEKGNATFADLLATFGRGLLETVLRADAPYATWHALARGYAIGILRILLQLRPRALAGSDRELLVFGDGHAPSPFRPASRIRKADVEDPEHAINMDFGNYTIGRLVDGRGNYDFKHPEYGRVRRQIADRMRRLGYSTERFNVADRAIVNRNGRRREGEEVDRYGKKYSWIAFYEMYGFRAGLGKIADHRLAYPWPSDADIDPSFPQPTPTWKPPHRDAFEASPVAFEEWLTDGEDPDYASLLRLTEVDGNVDDWVLLDAHIHEGAPDGRELKGWVTSVFAPDSSLQRLREEIAEGRELHNDGFPNPGADYYTFHGEVPWSPAFGSDVRRKGGRPRRLNDRAFTYFDSGWKPGIPVEQSSRHWAWESYHSQMNQTGNVMFPAPPIATDLGLRVVGGSSDMVDERGALATIYRKAPGPGYGCSLLYIRGDLVRAYSERRSLHLVQAVVGERTLSYRVTERRLSDPLRRIFQSGVHRFSTVSGLDVSPEFALSTLDPARRELLRNGANKRTLT</sequence>
<dbReference type="InterPro" id="IPR027417">
    <property type="entry name" value="P-loop_NTPase"/>
</dbReference>
<comment type="caution">
    <text evidence="2">The sequence shown here is derived from an EMBL/GenBank/DDBJ whole genome shotgun (WGS) entry which is preliminary data.</text>
</comment>
<dbReference type="SUPFAM" id="SSF52540">
    <property type="entry name" value="P-loop containing nucleoside triphosphate hydrolases"/>
    <property type="match status" value="1"/>
</dbReference>
<dbReference type="Proteomes" id="UP001160130">
    <property type="component" value="Unassembled WGS sequence"/>
</dbReference>
<dbReference type="Gene3D" id="3.40.50.300">
    <property type="entry name" value="P-loop containing nucleotide triphosphate hydrolases"/>
    <property type="match status" value="1"/>
</dbReference>
<evidence type="ECO:0000313" key="3">
    <source>
        <dbReference type="Proteomes" id="UP001160130"/>
    </source>
</evidence>
<name>A0ABT6KUJ3_9MYCO</name>
<gene>
    <name evidence="2" type="ORF">M2272_001017</name>
</gene>
<feature type="region of interest" description="Disordered" evidence="1">
    <location>
        <begin position="139"/>
        <end position="158"/>
    </location>
</feature>
<reference evidence="2 3" key="1">
    <citation type="submission" date="2023-04" db="EMBL/GenBank/DDBJ databases">
        <title>Forest soil microbial communities from Buena Vista Peninsula, Colon Province, Panama.</title>
        <authorList>
            <person name="Bouskill N."/>
        </authorList>
    </citation>
    <scope>NUCLEOTIDE SEQUENCE [LARGE SCALE GENOMIC DNA]</scope>
    <source>
        <strain evidence="2 3">AC80</strain>
    </source>
</reference>